<evidence type="ECO:0000256" key="3">
    <source>
        <dbReference type="ARBA" id="ARBA00022737"/>
    </source>
</evidence>
<name>A0A062VJM9_9PROT</name>
<accession>A0A062VJM9</accession>
<dbReference type="EMBL" id="ARYM01000012">
    <property type="protein sequence ID" value="KCZ98271.1"/>
    <property type="molecule type" value="Genomic_DNA"/>
</dbReference>
<evidence type="ECO:0000256" key="4">
    <source>
        <dbReference type="ARBA" id="ARBA00022803"/>
    </source>
</evidence>
<protein>
    <recommendedName>
        <fullName evidence="2">Tetratricopeptide repeat protein 38</fullName>
    </recommendedName>
</protein>
<comment type="similarity">
    <text evidence="1">Belongs to the TTC38 family.</text>
</comment>
<dbReference type="CDD" id="cd05804">
    <property type="entry name" value="StaR_like"/>
    <property type="match status" value="1"/>
</dbReference>
<evidence type="ECO:0000313" key="6">
    <source>
        <dbReference type="Proteomes" id="UP000027100"/>
    </source>
</evidence>
<evidence type="ECO:0000313" key="5">
    <source>
        <dbReference type="EMBL" id="KCZ98271.1"/>
    </source>
</evidence>
<proteinExistence type="inferred from homology"/>
<dbReference type="InterPro" id="IPR011990">
    <property type="entry name" value="TPR-like_helical_dom_sf"/>
</dbReference>
<gene>
    <name evidence="5" type="ORF">HPO_11729</name>
</gene>
<sequence>MVGGNLRLGEAAMIQDRQGNSLPGASPKAAELFDLSCRRFARFRGDPVAPLDDAIADSPEFGMAKIAKAWIYVMSTEPGATAGARRILRDIEKEHPALSEREAAHIEALQAATVGNWTVAGRVLDMWSAFHPRDYLALLAGHQIDFLTANARNLRDRIARALPAWEKVPERSFLLGMLAFGLEEAGDYPRAEAAGREALEKDADDAWAHHAVAHVMEMQGRAEEGRDFIRRRRAHWAQPDSFLKIHNWWHLALCHLELGEFESALQLYDDEIRAGESTIAMNLADAAALLWRLQVIGVDVGERWDELAEAWTQHADGRCYPFNDMHAAMAFIGAGRRNDALDLLVAAEGAEPGEMRDWMAQTGRPVIEGLVAFDRGHYMEAAELLFPARQIYGTFGGSHAQRDVIDWTLTEAAIRGKIHGLADSLIAERLSLRPGSRINRAFQARSKKEH</sequence>
<evidence type="ECO:0000256" key="2">
    <source>
        <dbReference type="ARBA" id="ARBA00019992"/>
    </source>
</evidence>
<keyword evidence="6" id="KW-1185">Reference proteome</keyword>
<organism evidence="5 6">
    <name type="scientific">Hyphomonas polymorpha PS728</name>
    <dbReference type="NCBI Taxonomy" id="1280954"/>
    <lineage>
        <taxon>Bacteria</taxon>
        <taxon>Pseudomonadati</taxon>
        <taxon>Pseudomonadota</taxon>
        <taxon>Alphaproteobacteria</taxon>
        <taxon>Hyphomonadales</taxon>
        <taxon>Hyphomonadaceae</taxon>
        <taxon>Hyphomonas</taxon>
    </lineage>
</organism>
<dbReference type="PANTHER" id="PTHR16263">
    <property type="entry name" value="TETRATRICOPEPTIDE REPEAT PROTEIN 38"/>
    <property type="match status" value="1"/>
</dbReference>
<dbReference type="InterPro" id="IPR033891">
    <property type="entry name" value="TTC38"/>
</dbReference>
<dbReference type="AlphaFoldDB" id="A0A062VJM9"/>
<dbReference type="SUPFAM" id="SSF48452">
    <property type="entry name" value="TPR-like"/>
    <property type="match status" value="1"/>
</dbReference>
<keyword evidence="4" id="KW-0802">TPR repeat</keyword>
<dbReference type="PANTHER" id="PTHR16263:SF4">
    <property type="entry name" value="TETRATRICOPEPTIDE REPEAT PROTEIN 38"/>
    <property type="match status" value="1"/>
</dbReference>
<dbReference type="eggNOG" id="COG0457">
    <property type="taxonomic scope" value="Bacteria"/>
</dbReference>
<dbReference type="PATRIC" id="fig|1280954.3.peg.2376"/>
<dbReference type="Gene3D" id="1.25.40.10">
    <property type="entry name" value="Tetratricopeptide repeat domain"/>
    <property type="match status" value="1"/>
</dbReference>
<dbReference type="STRING" id="1280954.HPO_11729"/>
<comment type="caution">
    <text evidence="5">The sequence shown here is derived from an EMBL/GenBank/DDBJ whole genome shotgun (WGS) entry which is preliminary data.</text>
</comment>
<dbReference type="Proteomes" id="UP000027100">
    <property type="component" value="Unassembled WGS sequence"/>
</dbReference>
<keyword evidence="3" id="KW-0677">Repeat</keyword>
<reference evidence="5 6" key="1">
    <citation type="journal article" date="2014" name="Antonie Van Leeuwenhoek">
        <title>Hyphomonas beringensis sp. nov. and Hyphomonas chukchiensis sp. nov., isolated from surface seawater of the Bering Sea and Chukchi Sea.</title>
        <authorList>
            <person name="Li C."/>
            <person name="Lai Q."/>
            <person name="Li G."/>
            <person name="Dong C."/>
            <person name="Wang J."/>
            <person name="Liao Y."/>
            <person name="Shao Z."/>
        </authorList>
    </citation>
    <scope>NUCLEOTIDE SEQUENCE [LARGE SCALE GENOMIC DNA]</scope>
    <source>
        <strain evidence="5 6">PS728</strain>
    </source>
</reference>
<evidence type="ECO:0000256" key="1">
    <source>
        <dbReference type="ARBA" id="ARBA00005857"/>
    </source>
</evidence>